<organism evidence="8">
    <name type="scientific">viral metagenome</name>
    <dbReference type="NCBI Taxonomy" id="1070528"/>
    <lineage>
        <taxon>unclassified sequences</taxon>
        <taxon>metagenomes</taxon>
        <taxon>organismal metagenomes</taxon>
    </lineage>
</organism>
<evidence type="ECO:0000259" key="7">
    <source>
        <dbReference type="PROSITE" id="PS51471"/>
    </source>
</evidence>
<dbReference type="PROSITE" id="PS51471">
    <property type="entry name" value="FE2OG_OXY"/>
    <property type="match status" value="1"/>
</dbReference>
<keyword evidence="5" id="KW-0408">Iron</keyword>
<dbReference type="GO" id="GO:0005783">
    <property type="term" value="C:endoplasmic reticulum"/>
    <property type="evidence" value="ECO:0007669"/>
    <property type="project" value="TreeGrafter"/>
</dbReference>
<dbReference type="GO" id="GO:0004656">
    <property type="term" value="F:procollagen-proline 4-dioxygenase activity"/>
    <property type="evidence" value="ECO:0007669"/>
    <property type="project" value="TreeGrafter"/>
</dbReference>
<dbReference type="AlphaFoldDB" id="A0A6C0IBS2"/>
<dbReference type="PANTHER" id="PTHR10869">
    <property type="entry name" value="PROLYL 4-HYDROXYLASE ALPHA SUBUNIT"/>
    <property type="match status" value="1"/>
</dbReference>
<dbReference type="GO" id="GO:0031418">
    <property type="term" value="F:L-ascorbic acid binding"/>
    <property type="evidence" value="ECO:0007669"/>
    <property type="project" value="InterPro"/>
</dbReference>
<evidence type="ECO:0000256" key="5">
    <source>
        <dbReference type="ARBA" id="ARBA00023004"/>
    </source>
</evidence>
<sequence>MKNRTGRNLIRYVVWFLILVLVLVIIISGYLSWSEGRMPSTTEYFTADSEYTIEEIPHFLSQEECNRIIELSVNNLSQSKLFKEGDVEDMSLRRSKQAWLTGQEDPMLVTISQRIAKRTNTDITDQESYQVVKYDKDGFYKPHFDACNLKAGDDCERMNLGKGPRYLTFLMYLNDDFDGGGTFFPELNLTVKPETGKAVIFHNVDIEGHVLPKSMHGGMEVTGGEKWIANKWIHRK</sequence>
<feature type="domain" description="Fe2OG dioxygenase" evidence="7">
    <location>
        <begin position="125"/>
        <end position="235"/>
    </location>
</feature>
<keyword evidence="3" id="KW-0223">Dioxygenase</keyword>
<evidence type="ECO:0000313" key="8">
    <source>
        <dbReference type="EMBL" id="QHT90272.1"/>
    </source>
</evidence>
<dbReference type="InterPro" id="IPR005123">
    <property type="entry name" value="Oxoglu/Fe-dep_dioxygenase_dom"/>
</dbReference>
<keyword evidence="6" id="KW-0472">Membrane</keyword>
<keyword evidence="4" id="KW-0560">Oxidoreductase</keyword>
<accession>A0A6C0IBS2</accession>
<dbReference type="InterPro" id="IPR045054">
    <property type="entry name" value="P4HA-like"/>
</dbReference>
<evidence type="ECO:0000256" key="1">
    <source>
        <dbReference type="ARBA" id="ARBA00001961"/>
    </source>
</evidence>
<dbReference type="GO" id="GO:0005506">
    <property type="term" value="F:iron ion binding"/>
    <property type="evidence" value="ECO:0007669"/>
    <property type="project" value="InterPro"/>
</dbReference>
<proteinExistence type="predicted"/>
<evidence type="ECO:0000256" key="3">
    <source>
        <dbReference type="ARBA" id="ARBA00022964"/>
    </source>
</evidence>
<dbReference type="InterPro" id="IPR006620">
    <property type="entry name" value="Pro_4_hyd_alph"/>
</dbReference>
<comment type="cofactor">
    <cofactor evidence="1">
        <name>L-ascorbate</name>
        <dbReference type="ChEBI" id="CHEBI:38290"/>
    </cofactor>
</comment>
<evidence type="ECO:0000256" key="6">
    <source>
        <dbReference type="SAM" id="Phobius"/>
    </source>
</evidence>
<keyword evidence="6" id="KW-1133">Transmembrane helix</keyword>
<dbReference type="EMBL" id="MN740153">
    <property type="protein sequence ID" value="QHT90272.1"/>
    <property type="molecule type" value="Genomic_DNA"/>
</dbReference>
<keyword evidence="2" id="KW-0479">Metal-binding</keyword>
<evidence type="ECO:0000256" key="4">
    <source>
        <dbReference type="ARBA" id="ARBA00023002"/>
    </source>
</evidence>
<protein>
    <recommendedName>
        <fullName evidence="7">Fe2OG dioxygenase domain-containing protein</fullName>
    </recommendedName>
</protein>
<evidence type="ECO:0000256" key="2">
    <source>
        <dbReference type="ARBA" id="ARBA00022723"/>
    </source>
</evidence>
<dbReference type="PANTHER" id="PTHR10869:SF246">
    <property type="entry name" value="TRANSMEMBRANE PROLYL 4-HYDROXYLASE"/>
    <property type="match status" value="1"/>
</dbReference>
<dbReference type="Gene3D" id="2.60.120.620">
    <property type="entry name" value="q2cbj1_9rhob like domain"/>
    <property type="match status" value="1"/>
</dbReference>
<feature type="transmembrane region" description="Helical" evidence="6">
    <location>
        <begin position="12"/>
        <end position="33"/>
    </location>
</feature>
<dbReference type="InterPro" id="IPR044862">
    <property type="entry name" value="Pro_4_hyd_alph_FE2OG_OXY"/>
</dbReference>
<keyword evidence="6" id="KW-0812">Transmembrane</keyword>
<name>A0A6C0IBS2_9ZZZZ</name>
<dbReference type="SMART" id="SM00702">
    <property type="entry name" value="P4Hc"/>
    <property type="match status" value="1"/>
</dbReference>
<dbReference type="Pfam" id="PF13640">
    <property type="entry name" value="2OG-FeII_Oxy_3"/>
    <property type="match status" value="1"/>
</dbReference>
<reference evidence="8" key="1">
    <citation type="journal article" date="2020" name="Nature">
        <title>Giant virus diversity and host interactions through global metagenomics.</title>
        <authorList>
            <person name="Schulz F."/>
            <person name="Roux S."/>
            <person name="Paez-Espino D."/>
            <person name="Jungbluth S."/>
            <person name="Walsh D.A."/>
            <person name="Denef V.J."/>
            <person name="McMahon K.D."/>
            <person name="Konstantinidis K.T."/>
            <person name="Eloe-Fadrosh E.A."/>
            <person name="Kyrpides N.C."/>
            <person name="Woyke T."/>
        </authorList>
    </citation>
    <scope>NUCLEOTIDE SEQUENCE</scope>
    <source>
        <strain evidence="8">GVMAG-M-3300023184-68</strain>
    </source>
</reference>